<dbReference type="Gene3D" id="3.40.190.10">
    <property type="entry name" value="Periplasmic binding protein-like II"/>
    <property type="match status" value="2"/>
</dbReference>
<evidence type="ECO:0000259" key="5">
    <source>
        <dbReference type="Pfam" id="PF09084"/>
    </source>
</evidence>
<comment type="subcellular location">
    <subcellularLocation>
        <location evidence="1">Periplasm</location>
    </subcellularLocation>
</comment>
<dbReference type="Pfam" id="PF09084">
    <property type="entry name" value="NMT1"/>
    <property type="match status" value="1"/>
</dbReference>
<proteinExistence type="inferred from homology"/>
<reference evidence="7" key="1">
    <citation type="journal article" date="2019" name="Int. J. Syst. Evol. Microbiol.">
        <title>The Global Catalogue of Microorganisms (GCM) 10K type strain sequencing project: providing services to taxonomists for standard genome sequencing and annotation.</title>
        <authorList>
            <consortium name="The Broad Institute Genomics Platform"/>
            <consortium name="The Broad Institute Genome Sequencing Center for Infectious Disease"/>
            <person name="Wu L."/>
            <person name="Ma J."/>
        </authorList>
    </citation>
    <scope>NUCLEOTIDE SEQUENCE [LARGE SCALE GENOMIC DNA]</scope>
    <source>
        <strain evidence="7">ZS-35-S2</strain>
    </source>
</reference>
<dbReference type="PANTHER" id="PTHR30024">
    <property type="entry name" value="ALIPHATIC SULFONATES-BINDING PROTEIN-RELATED"/>
    <property type="match status" value="1"/>
</dbReference>
<feature type="domain" description="SsuA/THI5-like" evidence="5">
    <location>
        <begin position="38"/>
        <end position="243"/>
    </location>
</feature>
<dbReference type="Proteomes" id="UP001597371">
    <property type="component" value="Unassembled WGS sequence"/>
</dbReference>
<gene>
    <name evidence="6" type="ORF">ACFSKQ_03785</name>
</gene>
<accession>A0ABW5CK69</accession>
<evidence type="ECO:0000313" key="7">
    <source>
        <dbReference type="Proteomes" id="UP001597371"/>
    </source>
</evidence>
<feature type="chain" id="PRO_5046480037" evidence="4">
    <location>
        <begin position="23"/>
        <end position="308"/>
    </location>
</feature>
<sequence length="308" mass="31913">MPRTTAHSIAAALAALAVFAPAGPAAAQAVRIGLGVDPAHGAYYLADELGLFEEAGLEVELVRFAQGGEGVDAALTGVVDLTAAADMTTMIRIARAPLVPLAVVHESGISIRLTVGADIKGFEDIETFGIVPGSVSEYAARAALKTFGRDAAGVEFVSVGAPELPALLARGDIDGYFVWEPLASMGVEAGGKSLLTSGEAGYFSHMWLSANPTWYEANGEAAETLLGVVREAARMITEDPQAASVPIAAQTGLPADEVAETLAIYSWTVRDFTPEDVEGYEGIAAFLSENGMTDEPLDIGSVIFPDGN</sequence>
<name>A0ABW5CK69_9HYPH</name>
<comment type="similarity">
    <text evidence="2">Belongs to the bacterial solute-binding protein SsuA/TauA family.</text>
</comment>
<protein>
    <submittedName>
        <fullName evidence="6">ABC transporter substrate-binding protein</fullName>
    </submittedName>
</protein>
<evidence type="ECO:0000256" key="1">
    <source>
        <dbReference type="ARBA" id="ARBA00004418"/>
    </source>
</evidence>
<dbReference type="SUPFAM" id="SSF53850">
    <property type="entry name" value="Periplasmic binding protein-like II"/>
    <property type="match status" value="1"/>
</dbReference>
<keyword evidence="3 4" id="KW-0732">Signal</keyword>
<comment type="caution">
    <text evidence="6">The sequence shown here is derived from an EMBL/GenBank/DDBJ whole genome shotgun (WGS) entry which is preliminary data.</text>
</comment>
<organism evidence="6 7">
    <name type="scientific">Aureimonas populi</name>
    <dbReference type="NCBI Taxonomy" id="1701758"/>
    <lineage>
        <taxon>Bacteria</taxon>
        <taxon>Pseudomonadati</taxon>
        <taxon>Pseudomonadota</taxon>
        <taxon>Alphaproteobacteria</taxon>
        <taxon>Hyphomicrobiales</taxon>
        <taxon>Aurantimonadaceae</taxon>
        <taxon>Aureimonas</taxon>
    </lineage>
</organism>
<keyword evidence="7" id="KW-1185">Reference proteome</keyword>
<evidence type="ECO:0000256" key="3">
    <source>
        <dbReference type="ARBA" id="ARBA00022729"/>
    </source>
</evidence>
<evidence type="ECO:0000256" key="4">
    <source>
        <dbReference type="SAM" id="SignalP"/>
    </source>
</evidence>
<evidence type="ECO:0000256" key="2">
    <source>
        <dbReference type="ARBA" id="ARBA00010742"/>
    </source>
</evidence>
<dbReference type="InterPro" id="IPR015168">
    <property type="entry name" value="SsuA/THI5"/>
</dbReference>
<feature type="signal peptide" evidence="4">
    <location>
        <begin position="1"/>
        <end position="22"/>
    </location>
</feature>
<dbReference type="EMBL" id="JBHUIJ010000004">
    <property type="protein sequence ID" value="MFD2236586.1"/>
    <property type="molecule type" value="Genomic_DNA"/>
</dbReference>
<dbReference type="RefSeq" id="WP_209737775.1">
    <property type="nucleotide sequence ID" value="NZ_CP072611.1"/>
</dbReference>
<evidence type="ECO:0000313" key="6">
    <source>
        <dbReference type="EMBL" id="MFD2236586.1"/>
    </source>
</evidence>
<dbReference type="PANTHER" id="PTHR30024:SF47">
    <property type="entry name" value="TAURINE-BINDING PERIPLASMIC PROTEIN"/>
    <property type="match status" value="1"/>
</dbReference>